<accession>A0A1I7XEU4</accession>
<evidence type="ECO:0000313" key="1">
    <source>
        <dbReference type="Proteomes" id="UP000095283"/>
    </source>
</evidence>
<protein>
    <submittedName>
        <fullName evidence="2">Ovule protein</fullName>
    </submittedName>
</protein>
<sequence>MSATFDYSQLHNGSTMACLSIKALIYKLSYSMHSFMAVLASDQVWFHAPMSLTRSISRKSTND</sequence>
<name>A0A1I7XEU4_HETBA</name>
<dbReference type="Proteomes" id="UP000095283">
    <property type="component" value="Unplaced"/>
</dbReference>
<reference evidence="2" key="1">
    <citation type="submission" date="2016-11" db="UniProtKB">
        <authorList>
            <consortium name="WormBaseParasite"/>
        </authorList>
    </citation>
    <scope>IDENTIFICATION</scope>
</reference>
<proteinExistence type="predicted"/>
<evidence type="ECO:0000313" key="2">
    <source>
        <dbReference type="WBParaSite" id="Hba_16239"/>
    </source>
</evidence>
<dbReference type="AlphaFoldDB" id="A0A1I7XEU4"/>
<keyword evidence="1" id="KW-1185">Reference proteome</keyword>
<organism evidence="1 2">
    <name type="scientific">Heterorhabditis bacteriophora</name>
    <name type="common">Entomopathogenic nematode worm</name>
    <dbReference type="NCBI Taxonomy" id="37862"/>
    <lineage>
        <taxon>Eukaryota</taxon>
        <taxon>Metazoa</taxon>
        <taxon>Ecdysozoa</taxon>
        <taxon>Nematoda</taxon>
        <taxon>Chromadorea</taxon>
        <taxon>Rhabditida</taxon>
        <taxon>Rhabditina</taxon>
        <taxon>Rhabditomorpha</taxon>
        <taxon>Strongyloidea</taxon>
        <taxon>Heterorhabditidae</taxon>
        <taxon>Heterorhabditis</taxon>
    </lineage>
</organism>
<dbReference type="WBParaSite" id="Hba_16239">
    <property type="protein sequence ID" value="Hba_16239"/>
    <property type="gene ID" value="Hba_16239"/>
</dbReference>